<dbReference type="EMBL" id="JABSTR010000001">
    <property type="protein sequence ID" value="KAH9363070.1"/>
    <property type="molecule type" value="Genomic_DNA"/>
</dbReference>
<feature type="region of interest" description="Disordered" evidence="1">
    <location>
        <begin position="25"/>
        <end position="49"/>
    </location>
</feature>
<keyword evidence="5" id="KW-1185">Reference proteome</keyword>
<dbReference type="InterPro" id="IPR054504">
    <property type="entry name" value="PWWP_KDM3B"/>
</dbReference>
<protein>
    <recommendedName>
        <fullName evidence="6">JmjC domain-containing histone demethylation protein 2C</fullName>
    </recommendedName>
</protein>
<evidence type="ECO:0000259" key="3">
    <source>
        <dbReference type="Pfam" id="PF22988"/>
    </source>
</evidence>
<dbReference type="Pfam" id="PF22987">
    <property type="entry name" value="Tudor_KDM3B"/>
    <property type="match status" value="1"/>
</dbReference>
<dbReference type="InterPro" id="IPR054503">
    <property type="entry name" value="KDM3AB_Tudor"/>
</dbReference>
<dbReference type="Proteomes" id="UP000821853">
    <property type="component" value="Chromosome 1"/>
</dbReference>
<organism evidence="4 5">
    <name type="scientific">Haemaphysalis longicornis</name>
    <name type="common">Bush tick</name>
    <dbReference type="NCBI Taxonomy" id="44386"/>
    <lineage>
        <taxon>Eukaryota</taxon>
        <taxon>Metazoa</taxon>
        <taxon>Ecdysozoa</taxon>
        <taxon>Arthropoda</taxon>
        <taxon>Chelicerata</taxon>
        <taxon>Arachnida</taxon>
        <taxon>Acari</taxon>
        <taxon>Parasitiformes</taxon>
        <taxon>Ixodida</taxon>
        <taxon>Ixodoidea</taxon>
        <taxon>Ixodidae</taxon>
        <taxon>Haemaphysalinae</taxon>
        <taxon>Haemaphysalis</taxon>
    </lineage>
</organism>
<dbReference type="Pfam" id="PF22988">
    <property type="entry name" value="PWWP_KDM3B"/>
    <property type="match status" value="1"/>
</dbReference>
<feature type="compositionally biased region" description="Basic and acidic residues" evidence="1">
    <location>
        <begin position="39"/>
        <end position="48"/>
    </location>
</feature>
<proteinExistence type="predicted"/>
<reference evidence="4 5" key="1">
    <citation type="journal article" date="2020" name="Cell">
        <title>Large-Scale Comparative Analyses of Tick Genomes Elucidate Their Genetic Diversity and Vector Capacities.</title>
        <authorList>
            <consortium name="Tick Genome and Microbiome Consortium (TIGMIC)"/>
            <person name="Jia N."/>
            <person name="Wang J."/>
            <person name="Shi W."/>
            <person name="Du L."/>
            <person name="Sun Y."/>
            <person name="Zhan W."/>
            <person name="Jiang J.F."/>
            <person name="Wang Q."/>
            <person name="Zhang B."/>
            <person name="Ji P."/>
            <person name="Bell-Sakyi L."/>
            <person name="Cui X.M."/>
            <person name="Yuan T.T."/>
            <person name="Jiang B.G."/>
            <person name="Yang W.F."/>
            <person name="Lam T.T."/>
            <person name="Chang Q.C."/>
            <person name="Ding S.J."/>
            <person name="Wang X.J."/>
            <person name="Zhu J.G."/>
            <person name="Ruan X.D."/>
            <person name="Zhao L."/>
            <person name="Wei J.T."/>
            <person name="Ye R.Z."/>
            <person name="Que T.C."/>
            <person name="Du C.H."/>
            <person name="Zhou Y.H."/>
            <person name="Cheng J.X."/>
            <person name="Dai P.F."/>
            <person name="Guo W.B."/>
            <person name="Han X.H."/>
            <person name="Huang E.J."/>
            <person name="Li L.F."/>
            <person name="Wei W."/>
            <person name="Gao Y.C."/>
            <person name="Liu J.Z."/>
            <person name="Shao H.Z."/>
            <person name="Wang X."/>
            <person name="Wang C.C."/>
            <person name="Yang T.C."/>
            <person name="Huo Q.B."/>
            <person name="Li W."/>
            <person name="Chen H.Y."/>
            <person name="Chen S.E."/>
            <person name="Zhou L.G."/>
            <person name="Ni X.B."/>
            <person name="Tian J.H."/>
            <person name="Sheng Y."/>
            <person name="Liu T."/>
            <person name="Pan Y.S."/>
            <person name="Xia L.Y."/>
            <person name="Li J."/>
            <person name="Zhao F."/>
            <person name="Cao W.C."/>
        </authorList>
    </citation>
    <scope>NUCLEOTIDE SEQUENCE [LARGE SCALE GENOMIC DNA]</scope>
    <source>
        <strain evidence="4">HaeL-2018</strain>
    </source>
</reference>
<evidence type="ECO:0000313" key="4">
    <source>
        <dbReference type="EMBL" id="KAH9363070.1"/>
    </source>
</evidence>
<name>A0A9J6FA00_HAELO</name>
<evidence type="ECO:0000313" key="5">
    <source>
        <dbReference type="Proteomes" id="UP000821853"/>
    </source>
</evidence>
<evidence type="ECO:0000259" key="2">
    <source>
        <dbReference type="Pfam" id="PF22987"/>
    </source>
</evidence>
<accession>A0A9J6FA00</accession>
<sequence length="287" mass="32497">MSAFRKREFCPRVWGKGSGVPEGHVCAGPAATPGTAKDSASRQSEHRGGSGLVQNFNSFIDRVGVWDQLLKPLEYLTDRFLRFVDYAELRFYQERDVDAEACCREQSEVRRLVKRWVEFQDSQRILLTTPSVLVGYRVQVYRAEGTTQWYTAVIVSYNDSTRELTVTDDTVLEEHNEDPCLVQMRLIGDGDSVSLPSTLTFRSTRAGLGPYARTFRLPQKKQKNARKKRVDELYLKESPGIPAQHGGIVVLRWRVEGPLLLGGGTFLEKEEAFPAVEEPDDAPRRRG</sequence>
<gene>
    <name evidence="4" type="ORF">HPB48_014148</name>
</gene>
<dbReference type="OrthoDB" id="6511563at2759"/>
<comment type="caution">
    <text evidence="4">The sequence shown here is derived from an EMBL/GenBank/DDBJ whole genome shotgun (WGS) entry which is preliminary data.</text>
</comment>
<feature type="domain" description="Lysine-specific demethylase 3B PWWP" evidence="3">
    <location>
        <begin position="55"/>
        <end position="123"/>
    </location>
</feature>
<feature type="domain" description="Lysine-specific demethylase 3A/B tudor" evidence="2">
    <location>
        <begin position="125"/>
        <end position="191"/>
    </location>
</feature>
<dbReference type="VEuPathDB" id="VectorBase:HLOH_047108"/>
<dbReference type="AlphaFoldDB" id="A0A9J6FA00"/>
<evidence type="ECO:0008006" key="6">
    <source>
        <dbReference type="Google" id="ProtNLM"/>
    </source>
</evidence>
<evidence type="ECO:0000256" key="1">
    <source>
        <dbReference type="SAM" id="MobiDB-lite"/>
    </source>
</evidence>